<dbReference type="Pfam" id="PF12937">
    <property type="entry name" value="F-box-like"/>
    <property type="match status" value="1"/>
</dbReference>
<dbReference type="RefSeq" id="XP_020078649.1">
    <property type="nucleotide sequence ID" value="XM_020223357.1"/>
</dbReference>
<protein>
    <recommendedName>
        <fullName evidence="1">F-box domain-containing protein</fullName>
    </recommendedName>
</protein>
<feature type="domain" description="F-box" evidence="1">
    <location>
        <begin position="24"/>
        <end position="72"/>
    </location>
</feature>
<dbReference type="EMBL" id="KV454538">
    <property type="protein sequence ID" value="ODV69582.1"/>
    <property type="molecule type" value="Genomic_DNA"/>
</dbReference>
<dbReference type="GeneID" id="30997906"/>
<dbReference type="InterPro" id="IPR001810">
    <property type="entry name" value="F-box_dom"/>
</dbReference>
<evidence type="ECO:0000259" key="1">
    <source>
        <dbReference type="PROSITE" id="PS50181"/>
    </source>
</evidence>
<evidence type="ECO:0000313" key="2">
    <source>
        <dbReference type="EMBL" id="ODV69582.1"/>
    </source>
</evidence>
<sequence length="490" mass="56605">MRKYQLMGRKKVVLRTRGSVDYARYHLLSLPYEILLQILDQIKDDIRALLNLSLSCFKLNTIINKTYLYKNLTFKNPYQFSKFSQYHLPIVKSSFSRKLGLDESSSKINYIQSVHLINPPPKDSSNYKTSIAGSYGVETNHRTDNQLNYSHFIQSFISLLNEAFGLKTIQISEISPHFTFPDEITNNDHNYLTRHIKRPKPKRVLPNLILKGQTGWTLPFKVSHISSIINIYDTIENLSLYNFVINESKLIEYSIQKPISIITLTLNACLFLDSSSKKQNCKRIAPDVFSQTSCLQLFNIQTVQDLSAIDFVKLNSKLLCIVIDFDSKIFFEFNSQDKHFNFSRYNNFFKLICSGQGGYSTLQEIVLLNFDLFDCYGHIHNIREPTLDEQDDNWIETPTDKFHQLLSHLSRTKNLTIILKETESVVHKCVKCGFTTGDRDDPFSDVKTIGTLNRTEWSILLDPLLSGNKKCNVKILDHSLNSVYTRLSDQ</sequence>
<dbReference type="Proteomes" id="UP000095085">
    <property type="component" value="Unassembled WGS sequence"/>
</dbReference>
<proteinExistence type="predicted"/>
<dbReference type="SUPFAM" id="SSF81383">
    <property type="entry name" value="F-box domain"/>
    <property type="match status" value="1"/>
</dbReference>
<gene>
    <name evidence="2" type="ORF">HYPBUDRAFT_3547</name>
</gene>
<dbReference type="PROSITE" id="PS50181">
    <property type="entry name" value="FBOX"/>
    <property type="match status" value="1"/>
</dbReference>
<keyword evidence="3" id="KW-1185">Reference proteome</keyword>
<name>A0A1E4RQN1_9ASCO</name>
<evidence type="ECO:0000313" key="3">
    <source>
        <dbReference type="Proteomes" id="UP000095085"/>
    </source>
</evidence>
<accession>A0A1E4RQN1</accession>
<organism evidence="2 3">
    <name type="scientific">Hyphopichia burtonii NRRL Y-1933</name>
    <dbReference type="NCBI Taxonomy" id="984485"/>
    <lineage>
        <taxon>Eukaryota</taxon>
        <taxon>Fungi</taxon>
        <taxon>Dikarya</taxon>
        <taxon>Ascomycota</taxon>
        <taxon>Saccharomycotina</taxon>
        <taxon>Pichiomycetes</taxon>
        <taxon>Debaryomycetaceae</taxon>
        <taxon>Hyphopichia</taxon>
    </lineage>
</organism>
<reference evidence="3" key="1">
    <citation type="submission" date="2016-05" db="EMBL/GenBank/DDBJ databases">
        <title>Comparative genomics of biotechnologically important yeasts.</title>
        <authorList>
            <consortium name="DOE Joint Genome Institute"/>
            <person name="Riley R."/>
            <person name="Haridas S."/>
            <person name="Wolfe K.H."/>
            <person name="Lopes M.R."/>
            <person name="Hittinger C.T."/>
            <person name="Goker M."/>
            <person name="Salamov A."/>
            <person name="Wisecaver J."/>
            <person name="Long T.M."/>
            <person name="Aerts A.L."/>
            <person name="Barry K."/>
            <person name="Choi C."/>
            <person name="Clum A."/>
            <person name="Coughlan A.Y."/>
            <person name="Deshpande S."/>
            <person name="Douglass A.P."/>
            <person name="Hanson S.J."/>
            <person name="Klenk H.-P."/>
            <person name="Labutti K."/>
            <person name="Lapidus A."/>
            <person name="Lindquist E."/>
            <person name="Lipzen A."/>
            <person name="Meier-Kolthoff J.P."/>
            <person name="Ohm R.A."/>
            <person name="Otillar R.P."/>
            <person name="Pangilinan J."/>
            <person name="Peng Y."/>
            <person name="Rokas A."/>
            <person name="Rosa C.A."/>
            <person name="Scheuner C."/>
            <person name="Sibirny A.A."/>
            <person name="Slot J.C."/>
            <person name="Stielow J.B."/>
            <person name="Sun H."/>
            <person name="Kurtzman C.P."/>
            <person name="Blackwell M."/>
            <person name="Grigoriev I.V."/>
            <person name="Jeffries T.W."/>
        </authorList>
    </citation>
    <scope>NUCLEOTIDE SEQUENCE [LARGE SCALE GENOMIC DNA]</scope>
    <source>
        <strain evidence="3">NRRL Y-1933</strain>
    </source>
</reference>
<dbReference type="AlphaFoldDB" id="A0A1E4RQN1"/>
<dbReference type="InterPro" id="IPR036047">
    <property type="entry name" value="F-box-like_dom_sf"/>
</dbReference>
<dbReference type="OrthoDB" id="4025621at2759"/>
<dbReference type="STRING" id="984485.A0A1E4RQN1"/>